<protein>
    <submittedName>
        <fullName evidence="2">Uncharacterized protein</fullName>
    </submittedName>
</protein>
<keyword evidence="1" id="KW-0732">Signal</keyword>
<keyword evidence="3" id="KW-1185">Reference proteome</keyword>
<accession>A0ABT7DSM9</accession>
<name>A0ABT7DSM9_9NEIS</name>
<feature type="signal peptide" evidence="1">
    <location>
        <begin position="1"/>
        <end position="17"/>
    </location>
</feature>
<organism evidence="2 3">
    <name type="scientific">Parachitinimonas caeni</name>
    <dbReference type="NCBI Taxonomy" id="3031301"/>
    <lineage>
        <taxon>Bacteria</taxon>
        <taxon>Pseudomonadati</taxon>
        <taxon>Pseudomonadota</taxon>
        <taxon>Betaproteobacteria</taxon>
        <taxon>Neisseriales</taxon>
        <taxon>Chitinibacteraceae</taxon>
        <taxon>Parachitinimonas</taxon>
    </lineage>
</organism>
<reference evidence="2" key="1">
    <citation type="submission" date="2023-03" db="EMBL/GenBank/DDBJ databases">
        <title>Chitinimonas shenzhenensis gen. nov., sp. nov., a novel member of family Burkholderiaceae isolated from activated sludge collected in Shen Zhen, China.</title>
        <authorList>
            <person name="Wang X."/>
        </authorList>
    </citation>
    <scope>NUCLEOTIDE SEQUENCE</scope>
    <source>
        <strain evidence="2">DQS-5</strain>
    </source>
</reference>
<sequence>MKSILFGLLLACGTAFALEPTVEPVCTTSCTETVRMPGILLIKLKGKDGKVIRMKSIEFSKDAQYAGYADGGNFSDLLQEKVTVGSYAYFTQDESIIVTLHRYYDVAGELADVSANVSTIRRRVVAK</sequence>
<gene>
    <name evidence="2" type="ORF">PZA18_03325</name>
</gene>
<dbReference type="RefSeq" id="WP_284099369.1">
    <property type="nucleotide sequence ID" value="NZ_JARRAF010000003.1"/>
</dbReference>
<feature type="chain" id="PRO_5046077098" evidence="1">
    <location>
        <begin position="18"/>
        <end position="127"/>
    </location>
</feature>
<evidence type="ECO:0000313" key="3">
    <source>
        <dbReference type="Proteomes" id="UP001172778"/>
    </source>
</evidence>
<dbReference type="EMBL" id="JARRAF010000003">
    <property type="protein sequence ID" value="MDK2123081.1"/>
    <property type="molecule type" value="Genomic_DNA"/>
</dbReference>
<evidence type="ECO:0000313" key="2">
    <source>
        <dbReference type="EMBL" id="MDK2123081.1"/>
    </source>
</evidence>
<proteinExistence type="predicted"/>
<evidence type="ECO:0000256" key="1">
    <source>
        <dbReference type="SAM" id="SignalP"/>
    </source>
</evidence>
<dbReference type="Proteomes" id="UP001172778">
    <property type="component" value="Unassembled WGS sequence"/>
</dbReference>
<comment type="caution">
    <text evidence="2">The sequence shown here is derived from an EMBL/GenBank/DDBJ whole genome shotgun (WGS) entry which is preliminary data.</text>
</comment>